<evidence type="ECO:0000256" key="5">
    <source>
        <dbReference type="ARBA" id="ARBA00023136"/>
    </source>
</evidence>
<evidence type="ECO:0000256" key="6">
    <source>
        <dbReference type="SAM" id="Phobius"/>
    </source>
</evidence>
<dbReference type="OrthoDB" id="4774807at2"/>
<feature type="transmembrane region" description="Helical" evidence="6">
    <location>
        <begin position="37"/>
        <end position="63"/>
    </location>
</feature>
<dbReference type="EMBL" id="CP035806">
    <property type="protein sequence ID" value="QBE48888.1"/>
    <property type="molecule type" value="Genomic_DNA"/>
</dbReference>
<dbReference type="Proteomes" id="UP000289260">
    <property type="component" value="Chromosome"/>
</dbReference>
<accession>A0A4P6KG01</accession>
<keyword evidence="8" id="KW-1185">Reference proteome</keyword>
<feature type="transmembrane region" description="Helical" evidence="6">
    <location>
        <begin position="221"/>
        <end position="242"/>
    </location>
</feature>
<gene>
    <name evidence="7" type="ORF">EVS81_08610</name>
</gene>
<name>A0A4P6KG01_9MICO</name>
<feature type="transmembrane region" description="Helical" evidence="6">
    <location>
        <begin position="151"/>
        <end position="170"/>
    </location>
</feature>
<keyword evidence="2" id="KW-1003">Cell membrane</keyword>
<keyword evidence="4 6" id="KW-1133">Transmembrane helix</keyword>
<evidence type="ECO:0000256" key="1">
    <source>
        <dbReference type="ARBA" id="ARBA00004651"/>
    </source>
</evidence>
<evidence type="ECO:0000256" key="2">
    <source>
        <dbReference type="ARBA" id="ARBA00022475"/>
    </source>
</evidence>
<feature type="transmembrane region" description="Helical" evidence="6">
    <location>
        <begin position="75"/>
        <end position="100"/>
    </location>
</feature>
<feature type="transmembrane region" description="Helical" evidence="6">
    <location>
        <begin position="182"/>
        <end position="209"/>
    </location>
</feature>
<keyword evidence="3 6" id="KW-0812">Transmembrane</keyword>
<evidence type="ECO:0008006" key="9">
    <source>
        <dbReference type="Google" id="ProtNLM"/>
    </source>
</evidence>
<dbReference type="Pfam" id="PF01810">
    <property type="entry name" value="LysE"/>
    <property type="match status" value="1"/>
</dbReference>
<evidence type="ECO:0000313" key="7">
    <source>
        <dbReference type="EMBL" id="QBE48888.1"/>
    </source>
</evidence>
<dbReference type="GO" id="GO:0005886">
    <property type="term" value="C:plasma membrane"/>
    <property type="evidence" value="ECO:0007669"/>
    <property type="project" value="UniProtKB-SubCell"/>
</dbReference>
<dbReference type="KEGG" id="ltr:EVS81_08610"/>
<protein>
    <recommendedName>
        <fullName evidence="9">Lysine transporter LysE</fullName>
    </recommendedName>
</protein>
<evidence type="ECO:0000256" key="3">
    <source>
        <dbReference type="ARBA" id="ARBA00022692"/>
    </source>
</evidence>
<feature type="transmembrane region" description="Helical" evidence="6">
    <location>
        <begin position="112"/>
        <end position="130"/>
    </location>
</feature>
<organism evidence="7 8">
    <name type="scientific">Leucobacter triazinivorans</name>
    <dbReference type="NCBI Taxonomy" id="1784719"/>
    <lineage>
        <taxon>Bacteria</taxon>
        <taxon>Bacillati</taxon>
        <taxon>Actinomycetota</taxon>
        <taxon>Actinomycetes</taxon>
        <taxon>Micrococcales</taxon>
        <taxon>Microbacteriaceae</taxon>
        <taxon>Leucobacter</taxon>
    </lineage>
</organism>
<comment type="subcellular location">
    <subcellularLocation>
        <location evidence="1">Cell membrane</location>
        <topology evidence="1">Multi-pass membrane protein</topology>
    </subcellularLocation>
</comment>
<dbReference type="GO" id="GO:0006865">
    <property type="term" value="P:amino acid transport"/>
    <property type="evidence" value="ECO:0007669"/>
    <property type="project" value="InterPro"/>
</dbReference>
<dbReference type="InterPro" id="IPR001123">
    <property type="entry name" value="LeuE-type"/>
</dbReference>
<keyword evidence="5 6" id="KW-0472">Membrane</keyword>
<evidence type="ECO:0000256" key="4">
    <source>
        <dbReference type="ARBA" id="ARBA00022989"/>
    </source>
</evidence>
<proteinExistence type="predicted"/>
<evidence type="ECO:0000313" key="8">
    <source>
        <dbReference type="Proteomes" id="UP000289260"/>
    </source>
</evidence>
<sequence length="243" mass="24688">MLMICSSRASIQEILSRRPGYRAVLGQAAVEPVRMEFVAALGAGLITGLALAIPLGAIGVLLIQEGASRGWAGGVPAAAAVATVDLLYCVTAVTAGAAIAPGIASWGPWPRIIGGATLVALAIWSLIRARHSSVDAPAGADANRARSGRRYALFFGLTAINPATLIYFAAVVTGLSGVSASALVSVAFIAGVGAASLSWQLLLVLTGAIVRWKAGTQFRRLTTLVGSSIVGVIGILMITGMIL</sequence>
<dbReference type="AlphaFoldDB" id="A0A4P6KG01"/>
<reference evidence="7 8" key="1">
    <citation type="submission" date="2019-02" db="EMBL/GenBank/DDBJ databases">
        <authorList>
            <person name="Sun L."/>
            <person name="Pan D."/>
            <person name="Wu X."/>
        </authorList>
    </citation>
    <scope>NUCLEOTIDE SEQUENCE [LARGE SCALE GENOMIC DNA]</scope>
    <source>
        <strain evidence="7 8">JW-1</strain>
    </source>
</reference>